<dbReference type="EMBL" id="KZ857380">
    <property type="protein sequence ID" value="RDX56394.1"/>
    <property type="molecule type" value="Genomic_DNA"/>
</dbReference>
<evidence type="ECO:0000259" key="7">
    <source>
        <dbReference type="Pfam" id="PF01171"/>
    </source>
</evidence>
<dbReference type="EC" id="6.3.4.19" evidence="1"/>
<dbReference type="AlphaFoldDB" id="A0A371DV53"/>
<evidence type="ECO:0000256" key="1">
    <source>
        <dbReference type="ARBA" id="ARBA00013267"/>
    </source>
</evidence>
<evidence type="ECO:0000256" key="2">
    <source>
        <dbReference type="ARBA" id="ARBA00022598"/>
    </source>
</evidence>
<sequence length="553" mass="62175">MRPVAPITPAEFFHLLQRCIPPVGWPKNIAVANSGGPDSTALLFLLTATARSRISSQERKSPLNTDGFFHEVTSIHVNHDLQEAASSMEEMAEHNARICGARSIVEMIPWGRTPFPARPGDEPAGEKVTREARYNRLFGAMQWVRTNVIAFAHHADDQVETVIMRMSQGSSARGLAGMRPVRRWGMGQRDNKLYTFGANGMRSWVVRPFLHVSKDRLLATCEANGLDYVNDPTNFQPALTIRNAIRKTLSDKERPYATDLTSAAPTLDITPYVDRLRAMVPDYPPSEQPREAVRLFGIRLEEVETQVTEILNSSRLPSPPSTLLLASSGLTEATDNTVRTELIRRCLRYVSPGPWGSLWAEGHGDRDTYQRIANQLWPSTPLRERRPFTAGAGVVAHPVAIRKNSRHGTVRFRSSPAEAEAEGWLLARAEPYQRAVSSADQATIVDITDGLVNALENPRGRGGYSILYDHRFFVDFDLSRMPPDIAEEVFERGARITIKPDTRWFLPSVILGGDTPREIGRFFWRIDGWQQAKRPPLHQSWIRMKFIRTLDAL</sequence>
<comment type="catalytic activity">
    <reaction evidence="6">
        <text>cytidine(34) in tRNA(Ile2) + L-lysine + ATP = lysidine(34) in tRNA(Ile2) + AMP + diphosphate + H(+)</text>
        <dbReference type="Rhea" id="RHEA:43744"/>
        <dbReference type="Rhea" id="RHEA-COMP:10625"/>
        <dbReference type="Rhea" id="RHEA-COMP:10670"/>
        <dbReference type="ChEBI" id="CHEBI:15378"/>
        <dbReference type="ChEBI" id="CHEBI:30616"/>
        <dbReference type="ChEBI" id="CHEBI:32551"/>
        <dbReference type="ChEBI" id="CHEBI:33019"/>
        <dbReference type="ChEBI" id="CHEBI:82748"/>
        <dbReference type="ChEBI" id="CHEBI:83665"/>
        <dbReference type="ChEBI" id="CHEBI:456215"/>
        <dbReference type="EC" id="6.3.4.19"/>
    </reaction>
</comment>
<keyword evidence="3" id="KW-0819">tRNA processing</keyword>
<dbReference type="InterPro" id="IPR012094">
    <property type="entry name" value="tRNA_Ile_lys_synt"/>
</dbReference>
<dbReference type="Proteomes" id="UP000256964">
    <property type="component" value="Unassembled WGS sequence"/>
</dbReference>
<name>A0A371DV53_9APHY</name>
<keyword evidence="5" id="KW-0067">ATP-binding</keyword>
<evidence type="ECO:0000313" key="8">
    <source>
        <dbReference type="EMBL" id="RDX56394.1"/>
    </source>
</evidence>
<dbReference type="InterPro" id="IPR014729">
    <property type="entry name" value="Rossmann-like_a/b/a_fold"/>
</dbReference>
<dbReference type="Gene3D" id="3.40.50.620">
    <property type="entry name" value="HUPs"/>
    <property type="match status" value="1"/>
</dbReference>
<keyword evidence="9" id="KW-1185">Reference proteome</keyword>
<evidence type="ECO:0000256" key="4">
    <source>
        <dbReference type="ARBA" id="ARBA00022741"/>
    </source>
</evidence>
<evidence type="ECO:0000313" key="9">
    <source>
        <dbReference type="Proteomes" id="UP000256964"/>
    </source>
</evidence>
<keyword evidence="2" id="KW-0436">Ligase</keyword>
<dbReference type="CDD" id="cd01992">
    <property type="entry name" value="TilS_N"/>
    <property type="match status" value="1"/>
</dbReference>
<organism evidence="8 9">
    <name type="scientific">Lentinus brumalis</name>
    <dbReference type="NCBI Taxonomy" id="2498619"/>
    <lineage>
        <taxon>Eukaryota</taxon>
        <taxon>Fungi</taxon>
        <taxon>Dikarya</taxon>
        <taxon>Basidiomycota</taxon>
        <taxon>Agaricomycotina</taxon>
        <taxon>Agaricomycetes</taxon>
        <taxon>Polyporales</taxon>
        <taxon>Polyporaceae</taxon>
        <taxon>Lentinus</taxon>
    </lineage>
</organism>
<dbReference type="PANTHER" id="PTHR43033:SF1">
    <property type="entry name" value="TRNA(ILE)-LYSIDINE SYNTHASE-RELATED"/>
    <property type="match status" value="1"/>
</dbReference>
<reference evidence="8 9" key="1">
    <citation type="journal article" date="2018" name="Biotechnol. Biofuels">
        <title>Integrative visual omics of the white-rot fungus Polyporus brumalis exposes the biotechnological potential of its oxidative enzymes for delignifying raw plant biomass.</title>
        <authorList>
            <person name="Miyauchi S."/>
            <person name="Rancon A."/>
            <person name="Drula E."/>
            <person name="Hage H."/>
            <person name="Chaduli D."/>
            <person name="Favel A."/>
            <person name="Grisel S."/>
            <person name="Henrissat B."/>
            <person name="Herpoel-Gimbert I."/>
            <person name="Ruiz-Duenas F.J."/>
            <person name="Chevret D."/>
            <person name="Hainaut M."/>
            <person name="Lin J."/>
            <person name="Wang M."/>
            <person name="Pangilinan J."/>
            <person name="Lipzen A."/>
            <person name="Lesage-Meessen L."/>
            <person name="Navarro D."/>
            <person name="Riley R."/>
            <person name="Grigoriev I.V."/>
            <person name="Zhou S."/>
            <person name="Raouche S."/>
            <person name="Rosso M.N."/>
        </authorList>
    </citation>
    <scope>NUCLEOTIDE SEQUENCE [LARGE SCALE GENOMIC DNA]</scope>
    <source>
        <strain evidence="8 9">BRFM 1820</strain>
    </source>
</reference>
<dbReference type="HAMAP" id="MF_01161">
    <property type="entry name" value="tRNA_Ile_lys_synt"/>
    <property type="match status" value="1"/>
</dbReference>
<dbReference type="GO" id="GO:0032267">
    <property type="term" value="F:tRNA(Ile)-lysidine synthase activity"/>
    <property type="evidence" value="ECO:0007669"/>
    <property type="project" value="UniProtKB-EC"/>
</dbReference>
<dbReference type="SUPFAM" id="SSF52402">
    <property type="entry name" value="Adenine nucleotide alpha hydrolases-like"/>
    <property type="match status" value="1"/>
</dbReference>
<dbReference type="Pfam" id="PF01171">
    <property type="entry name" value="ATP_bind_3"/>
    <property type="match status" value="1"/>
</dbReference>
<dbReference type="PANTHER" id="PTHR43033">
    <property type="entry name" value="TRNA(ILE)-LYSIDINE SYNTHASE-RELATED"/>
    <property type="match status" value="1"/>
</dbReference>
<protein>
    <recommendedName>
        <fullName evidence="1">tRNA(Ile)-lysidine synthetase</fullName>
        <ecNumber evidence="1">6.3.4.19</ecNumber>
    </recommendedName>
</protein>
<gene>
    <name evidence="8" type="ORF">OH76DRAFT_1460099</name>
</gene>
<evidence type="ECO:0000256" key="5">
    <source>
        <dbReference type="ARBA" id="ARBA00022840"/>
    </source>
</evidence>
<dbReference type="GO" id="GO:0008033">
    <property type="term" value="P:tRNA processing"/>
    <property type="evidence" value="ECO:0007669"/>
    <property type="project" value="UniProtKB-KW"/>
</dbReference>
<dbReference type="NCBIfam" id="TIGR02432">
    <property type="entry name" value="lysidine_TilS_N"/>
    <property type="match status" value="1"/>
</dbReference>
<dbReference type="GO" id="GO:0005524">
    <property type="term" value="F:ATP binding"/>
    <property type="evidence" value="ECO:0007669"/>
    <property type="project" value="UniProtKB-KW"/>
</dbReference>
<evidence type="ECO:0000256" key="3">
    <source>
        <dbReference type="ARBA" id="ARBA00022694"/>
    </source>
</evidence>
<keyword evidence="4" id="KW-0547">Nucleotide-binding</keyword>
<dbReference type="InterPro" id="IPR011063">
    <property type="entry name" value="TilS/TtcA_N"/>
</dbReference>
<dbReference type="STRING" id="139420.A0A371DV53"/>
<dbReference type="InterPro" id="IPR012795">
    <property type="entry name" value="tRNA_Ile_lys_synt_N"/>
</dbReference>
<feature type="domain" description="tRNA(Ile)-lysidine/2-thiocytidine synthase N-terminal" evidence="7">
    <location>
        <begin position="29"/>
        <end position="247"/>
    </location>
</feature>
<evidence type="ECO:0000256" key="6">
    <source>
        <dbReference type="ARBA" id="ARBA00048539"/>
    </source>
</evidence>
<accession>A0A371DV53</accession>
<dbReference type="OrthoDB" id="434144at2759"/>
<proteinExistence type="inferred from homology"/>